<evidence type="ECO:0000256" key="6">
    <source>
        <dbReference type="ARBA" id="ARBA00022840"/>
    </source>
</evidence>
<dbReference type="Proteomes" id="UP000308539">
    <property type="component" value="Unassembled WGS sequence"/>
</dbReference>
<evidence type="ECO:0000256" key="8">
    <source>
        <dbReference type="ARBA" id="ARBA00023235"/>
    </source>
</evidence>
<organism evidence="12 13">
    <name type="scientific">Lysinibacillus varians</name>
    <dbReference type="NCBI Taxonomy" id="1145276"/>
    <lineage>
        <taxon>Bacteria</taxon>
        <taxon>Bacillati</taxon>
        <taxon>Bacillota</taxon>
        <taxon>Bacilli</taxon>
        <taxon>Bacillales</taxon>
        <taxon>Bacillaceae</taxon>
        <taxon>Lysinibacillus</taxon>
    </lineage>
</organism>
<dbReference type="GO" id="GO:0004386">
    <property type="term" value="F:helicase activity"/>
    <property type="evidence" value="ECO:0007669"/>
    <property type="project" value="UniProtKB-KW"/>
</dbReference>
<keyword evidence="13" id="KW-1185">Reference proteome</keyword>
<reference evidence="12 13" key="1">
    <citation type="submission" date="2019-04" db="EMBL/GenBank/DDBJ databases">
        <title>Lysinibacillus genome sequencing.</title>
        <authorList>
            <person name="Dunlap C."/>
        </authorList>
    </citation>
    <scope>NUCLEOTIDE SEQUENCE [LARGE SCALE GENOMIC DNA]</scope>
    <source>
        <strain evidence="12 13">NBRC 109424</strain>
    </source>
</reference>
<accession>A0ABY2TDK2</accession>
<evidence type="ECO:0000256" key="3">
    <source>
        <dbReference type="ARBA" id="ARBA00022741"/>
    </source>
</evidence>
<dbReference type="InterPro" id="IPR027417">
    <property type="entry name" value="P-loop_NTPase"/>
</dbReference>
<dbReference type="Gene3D" id="3.40.50.300">
    <property type="entry name" value="P-loop containing nucleotide triphosphate hydrolases"/>
    <property type="match status" value="1"/>
</dbReference>
<keyword evidence="6" id="KW-0067">ATP-binding</keyword>
<dbReference type="RefSeq" id="WP_025220164.1">
    <property type="nucleotide sequence ID" value="NZ_CP006837.1"/>
</dbReference>
<dbReference type="InterPro" id="IPR007694">
    <property type="entry name" value="DNA_helicase_DnaB-like_C"/>
</dbReference>
<keyword evidence="3" id="KW-0547">Nucleotide-binding</keyword>
<dbReference type="SUPFAM" id="SSF52540">
    <property type="entry name" value="P-loop containing nucleoside triphosphate hydrolases"/>
    <property type="match status" value="1"/>
</dbReference>
<evidence type="ECO:0000256" key="10">
    <source>
        <dbReference type="ARBA" id="ARBA00048954"/>
    </source>
</evidence>
<evidence type="ECO:0000256" key="1">
    <source>
        <dbReference type="ARBA" id="ARBA00008428"/>
    </source>
</evidence>
<dbReference type="EMBL" id="SZPV01000013">
    <property type="protein sequence ID" value="TKI66089.1"/>
    <property type="molecule type" value="Genomic_DNA"/>
</dbReference>
<dbReference type="EC" id="5.6.2.3" evidence="9"/>
<evidence type="ECO:0000256" key="7">
    <source>
        <dbReference type="ARBA" id="ARBA00023125"/>
    </source>
</evidence>
<dbReference type="PROSITE" id="PS51199">
    <property type="entry name" value="SF4_HELICASE"/>
    <property type="match status" value="1"/>
</dbReference>
<evidence type="ECO:0000313" key="13">
    <source>
        <dbReference type="Proteomes" id="UP000308539"/>
    </source>
</evidence>
<dbReference type="Pfam" id="PF00772">
    <property type="entry name" value="DnaB"/>
    <property type="match status" value="1"/>
</dbReference>
<dbReference type="CDD" id="cd00984">
    <property type="entry name" value="DnaB_C"/>
    <property type="match status" value="1"/>
</dbReference>
<name>A0ABY2TDK2_9BACI</name>
<proteinExistence type="inferred from homology"/>
<keyword evidence="7" id="KW-0238">DNA-binding</keyword>
<evidence type="ECO:0000256" key="9">
    <source>
        <dbReference type="ARBA" id="ARBA00044969"/>
    </source>
</evidence>
<dbReference type="Pfam" id="PF03796">
    <property type="entry name" value="DnaB_C"/>
    <property type="match status" value="1"/>
</dbReference>
<dbReference type="Gene3D" id="1.10.860.10">
    <property type="entry name" value="DNAb Helicase, Chain A"/>
    <property type="match status" value="1"/>
</dbReference>
<evidence type="ECO:0000256" key="2">
    <source>
        <dbReference type="ARBA" id="ARBA00022705"/>
    </source>
</evidence>
<feature type="domain" description="SF4 helicase" evidence="11">
    <location>
        <begin position="147"/>
        <end position="411"/>
    </location>
</feature>
<dbReference type="InterPro" id="IPR016136">
    <property type="entry name" value="DNA_helicase_N/primase_C"/>
</dbReference>
<sequence>MLTEEAVLGTLLKFPHLLADTDLKPSYFQYVENRNVLQAMKELNAKGQVVDLITMLTQGRPEEFGGAGKLNKIQNLANEEKFDSYVEILLDKWREREKLNILEVAKHENWNLEKITNELNSLVSNNTDDHNSINDLIMQVAEDPWKPMQGTKGINTGLEVLQTATNGFQNADLIILAARPSMGKTDVMLHFAKQAGWQGAIPIVFSLEMPAAKLRDRMIASTGSYNRNKMKNLYERLTDGQKETWMKVIAQVSKTNVEIFDKSGQTISEIRMKVRKVRNQYPDKQLIIFIDYLTLIKPSDDSKSMHLSISEISKALKAIAKEFNCPVISLAQLSRNVEKRPDKRPMLSDLRESGSIEEDADVVIFLYRDAYYSKNDDDDSLEIIIAKNREGEVGTVNAKFNRWTGVVSDVQ</sequence>
<evidence type="ECO:0000256" key="5">
    <source>
        <dbReference type="ARBA" id="ARBA00022806"/>
    </source>
</evidence>
<comment type="similarity">
    <text evidence="1">Belongs to the helicase family. DnaB subfamily.</text>
</comment>
<evidence type="ECO:0000256" key="4">
    <source>
        <dbReference type="ARBA" id="ARBA00022801"/>
    </source>
</evidence>
<evidence type="ECO:0000259" key="11">
    <source>
        <dbReference type="PROSITE" id="PS51199"/>
    </source>
</evidence>
<comment type="caution">
    <text evidence="12">The sequence shown here is derived from an EMBL/GenBank/DDBJ whole genome shotgun (WGS) entry which is preliminary data.</text>
</comment>
<dbReference type="SUPFAM" id="SSF48024">
    <property type="entry name" value="N-terminal domain of DnaB helicase"/>
    <property type="match status" value="1"/>
</dbReference>
<comment type="catalytic activity">
    <reaction evidence="10">
        <text>ATP + H2O = ADP + phosphate + H(+)</text>
        <dbReference type="Rhea" id="RHEA:13065"/>
        <dbReference type="ChEBI" id="CHEBI:15377"/>
        <dbReference type="ChEBI" id="CHEBI:15378"/>
        <dbReference type="ChEBI" id="CHEBI:30616"/>
        <dbReference type="ChEBI" id="CHEBI:43474"/>
        <dbReference type="ChEBI" id="CHEBI:456216"/>
        <dbReference type="EC" id="5.6.2.3"/>
    </reaction>
</comment>
<keyword evidence="2" id="KW-0235">DNA replication</keyword>
<keyword evidence="5 12" id="KW-0347">Helicase</keyword>
<keyword evidence="4" id="KW-0378">Hydrolase</keyword>
<gene>
    <name evidence="12" type="ORF">FC752_05860</name>
</gene>
<dbReference type="InterPro" id="IPR036185">
    <property type="entry name" value="DNA_heli_DnaB-like_N_sf"/>
</dbReference>
<keyword evidence="8" id="KW-0413">Isomerase</keyword>
<dbReference type="PANTHER" id="PTHR30153:SF2">
    <property type="entry name" value="REPLICATIVE DNA HELICASE"/>
    <property type="match status" value="1"/>
</dbReference>
<protein>
    <recommendedName>
        <fullName evidence="9">DNA 5'-3' helicase</fullName>
        <ecNumber evidence="9">5.6.2.3</ecNumber>
    </recommendedName>
</protein>
<dbReference type="InterPro" id="IPR007693">
    <property type="entry name" value="DNA_helicase_DnaB-like_N"/>
</dbReference>
<dbReference type="PANTHER" id="PTHR30153">
    <property type="entry name" value="REPLICATIVE DNA HELICASE DNAB"/>
    <property type="match status" value="1"/>
</dbReference>
<evidence type="ECO:0000313" key="12">
    <source>
        <dbReference type="EMBL" id="TKI66089.1"/>
    </source>
</evidence>